<evidence type="ECO:0000313" key="2">
    <source>
        <dbReference type="Proteomes" id="UP001056093"/>
    </source>
</evidence>
<evidence type="ECO:0000313" key="1">
    <source>
        <dbReference type="EMBL" id="USS92045.1"/>
    </source>
</evidence>
<name>A0ABY5BZX7_9LACO</name>
<accession>A0ABY5BZX7</accession>
<dbReference type="Proteomes" id="UP001056093">
    <property type="component" value="Chromosome"/>
</dbReference>
<organism evidence="1 2">
    <name type="scientific">Fructobacillus americanaquae</name>
    <dbReference type="NCBI Taxonomy" id="2940302"/>
    <lineage>
        <taxon>Bacteria</taxon>
        <taxon>Bacillati</taxon>
        <taxon>Bacillota</taxon>
        <taxon>Bacilli</taxon>
        <taxon>Lactobacillales</taxon>
        <taxon>Lactobacillaceae</taxon>
        <taxon>Fructobacillus</taxon>
    </lineage>
</organism>
<protein>
    <submittedName>
        <fullName evidence="1">Uncharacterized protein</fullName>
    </submittedName>
</protein>
<gene>
    <name evidence="1" type="ORF">M3M36_00035</name>
</gene>
<dbReference type="RefSeq" id="WP_252773849.1">
    <property type="nucleotide sequence ID" value="NZ_CP097122.1"/>
</dbReference>
<proteinExistence type="predicted"/>
<reference evidence="1" key="1">
    <citation type="submission" date="2022-05" db="EMBL/GenBank/DDBJ databases">
        <authorList>
            <person name="Oliphant S.A."/>
            <person name="Watson-Haigh N.S."/>
            <person name="Sumby K.M."/>
            <person name="Gardner J.M."/>
            <person name="Jiranek V."/>
        </authorList>
    </citation>
    <scope>NUCLEOTIDE SEQUENCE</scope>
    <source>
        <strain evidence="1">KI3_B9</strain>
    </source>
</reference>
<dbReference type="EMBL" id="CP097122">
    <property type="protein sequence ID" value="USS92045.1"/>
    <property type="molecule type" value="Genomic_DNA"/>
</dbReference>
<keyword evidence="2" id="KW-1185">Reference proteome</keyword>
<sequence>MPAWYLTNFVFPNGFKPTETAMGNMTIGNTSGLFAVGTDGILYNRNSSFYKNGNNGGDSNASGFAMWVTLDDFPE</sequence>